<comment type="similarity">
    <text evidence="1">Belongs to the low molecular weight phosphotyrosine protein phosphatase family.</text>
</comment>
<dbReference type="PANTHER" id="PTHR47439:SF1">
    <property type="entry name" value="ACID PHOSPHATASE"/>
    <property type="match status" value="1"/>
</dbReference>
<dbReference type="InterPro" id="IPR023485">
    <property type="entry name" value="Ptyr_pPase"/>
</dbReference>
<organism evidence="4 5">
    <name type="scientific">Achromobacter ruhlandii</name>
    <dbReference type="NCBI Taxonomy" id="72557"/>
    <lineage>
        <taxon>Bacteria</taxon>
        <taxon>Pseudomonadati</taxon>
        <taxon>Pseudomonadota</taxon>
        <taxon>Betaproteobacteria</taxon>
        <taxon>Burkholderiales</taxon>
        <taxon>Alcaligenaceae</taxon>
        <taxon>Achromobacter</taxon>
    </lineage>
</organism>
<dbReference type="Proteomes" id="UP000494161">
    <property type="component" value="Unassembled WGS sequence"/>
</dbReference>
<keyword evidence="5" id="KW-1185">Reference proteome</keyword>
<protein>
    <submittedName>
        <fullName evidence="4">Low molecular weight protein-tyrosine-phosphatase</fullName>
        <ecNumber evidence="4">3.1.3.48</ecNumber>
    </submittedName>
</protein>
<proteinExistence type="inferred from homology"/>
<accession>A0ABM8LTJ1</accession>
<dbReference type="CDD" id="cd16343">
    <property type="entry name" value="LMWPTP"/>
    <property type="match status" value="1"/>
</dbReference>
<reference evidence="4 5" key="1">
    <citation type="submission" date="2020-04" db="EMBL/GenBank/DDBJ databases">
        <authorList>
            <person name="De Canck E."/>
        </authorList>
    </citation>
    <scope>NUCLEOTIDE SEQUENCE [LARGE SCALE GENOMIC DNA]</scope>
    <source>
        <strain evidence="4 5">LMG 7053</strain>
    </source>
</reference>
<dbReference type="InterPro" id="IPR052995">
    <property type="entry name" value="LMW-PTP"/>
</dbReference>
<dbReference type="GO" id="GO:0004725">
    <property type="term" value="F:protein tyrosine phosphatase activity"/>
    <property type="evidence" value="ECO:0007669"/>
    <property type="project" value="UniProtKB-EC"/>
</dbReference>
<dbReference type="PRINTS" id="PR00719">
    <property type="entry name" value="LMWPTPASE"/>
</dbReference>
<evidence type="ECO:0000313" key="4">
    <source>
        <dbReference type="EMBL" id="CAB3947380.1"/>
    </source>
</evidence>
<dbReference type="EMBL" id="CADILJ010000016">
    <property type="protein sequence ID" value="CAB3947380.1"/>
    <property type="molecule type" value="Genomic_DNA"/>
</dbReference>
<keyword evidence="2 4" id="KW-0378">Hydrolase</keyword>
<feature type="domain" description="Phosphotyrosine protein phosphatase I" evidence="3">
    <location>
        <begin position="26"/>
        <end position="175"/>
    </location>
</feature>
<evidence type="ECO:0000313" key="5">
    <source>
        <dbReference type="Proteomes" id="UP000494161"/>
    </source>
</evidence>
<dbReference type="PANTHER" id="PTHR47439">
    <property type="entry name" value="LOW MOLECULAR WEIGHT PHOSPHOTYROSINE PROTEIN PHOSPHATASE-RELATED"/>
    <property type="match status" value="1"/>
</dbReference>
<dbReference type="InterPro" id="IPR017867">
    <property type="entry name" value="Tyr_phospatase_low_mol_wt"/>
</dbReference>
<dbReference type="Gene3D" id="3.40.50.2300">
    <property type="match status" value="1"/>
</dbReference>
<dbReference type="SUPFAM" id="SSF52788">
    <property type="entry name" value="Phosphotyrosine protein phosphatases I"/>
    <property type="match status" value="1"/>
</dbReference>
<dbReference type="InterPro" id="IPR036196">
    <property type="entry name" value="Ptyr_pPase_sf"/>
</dbReference>
<evidence type="ECO:0000256" key="2">
    <source>
        <dbReference type="ARBA" id="ARBA00022801"/>
    </source>
</evidence>
<evidence type="ECO:0000259" key="3">
    <source>
        <dbReference type="SMART" id="SM00226"/>
    </source>
</evidence>
<dbReference type="SMART" id="SM00226">
    <property type="entry name" value="LMWPc"/>
    <property type="match status" value="1"/>
</dbReference>
<sequence length="186" mass="20670">MRNGVPGSKKSLPYLGFSRTLTPMMTKVLFVCMGNICRSPSAEGVFRHLVNDAGLGDVVRIDSAGTHAFHIGEAPDARAQAAARKRGYEITHCEARQVTAEDFRDFDLILAMDWDNLSAMQQQCPKAYQHKLMLLMRFANEFEEATVPDPYYGGADGFGKVLDYLEDACQGVLELVRKRATQYQAA</sequence>
<comment type="caution">
    <text evidence="4">The sequence shown here is derived from an EMBL/GenBank/DDBJ whole genome shotgun (WGS) entry which is preliminary data.</text>
</comment>
<gene>
    <name evidence="4" type="ORF">LMG7053_02389</name>
</gene>
<dbReference type="EC" id="3.1.3.48" evidence="4"/>
<name>A0ABM8LTJ1_9BURK</name>
<dbReference type="Pfam" id="PF01451">
    <property type="entry name" value="LMWPc"/>
    <property type="match status" value="1"/>
</dbReference>
<evidence type="ECO:0000256" key="1">
    <source>
        <dbReference type="ARBA" id="ARBA00011063"/>
    </source>
</evidence>